<proteinExistence type="predicted"/>
<feature type="non-terminal residue" evidence="1">
    <location>
        <position position="81"/>
    </location>
</feature>
<evidence type="ECO:0000313" key="1">
    <source>
        <dbReference type="EMBL" id="MBD4337751.1"/>
    </source>
</evidence>
<dbReference type="AlphaFoldDB" id="A0A8I0L863"/>
<dbReference type="EMBL" id="JAABFR010001291">
    <property type="protein sequence ID" value="MBD4337751.1"/>
    <property type="molecule type" value="Genomic_DNA"/>
</dbReference>
<name>A0A8I0L863_XANCI</name>
<sequence length="81" mass="9140">VDTSLSSSVTIGGRSYTDLIWYYNKRRSTSDSGDWFDYLYYYDKSCGTKCDSVFPGTEILCRKLDNTDIAIGRTLVGEVIS</sequence>
<dbReference type="Proteomes" id="UP000653002">
    <property type="component" value="Unassembled WGS sequence"/>
</dbReference>
<feature type="non-terminal residue" evidence="1">
    <location>
        <position position="1"/>
    </location>
</feature>
<organism evidence="1 2">
    <name type="scientific">Xanthomonas citri pv. citri</name>
    <dbReference type="NCBI Taxonomy" id="611301"/>
    <lineage>
        <taxon>Bacteria</taxon>
        <taxon>Pseudomonadati</taxon>
        <taxon>Pseudomonadota</taxon>
        <taxon>Gammaproteobacteria</taxon>
        <taxon>Lysobacterales</taxon>
        <taxon>Lysobacteraceae</taxon>
        <taxon>Xanthomonas</taxon>
    </lineage>
</organism>
<evidence type="ECO:0000313" key="2">
    <source>
        <dbReference type="Proteomes" id="UP000653002"/>
    </source>
</evidence>
<accession>A0A8I0L863</accession>
<protein>
    <submittedName>
        <fullName evidence="1">Uncharacterized protein</fullName>
    </submittedName>
</protein>
<reference evidence="1" key="1">
    <citation type="submission" date="2020-01" db="EMBL/GenBank/DDBJ databases">
        <authorList>
            <person name="Richard D."/>
        </authorList>
    </citation>
    <scope>NUCLEOTIDE SEQUENCE</scope>
    <source>
        <strain evidence="1">JP541</strain>
    </source>
</reference>
<comment type="caution">
    <text evidence="1">The sequence shown here is derived from an EMBL/GenBank/DDBJ whole genome shotgun (WGS) entry which is preliminary data.</text>
</comment>
<gene>
    <name evidence="1" type="ORF">GUH15_17155</name>
</gene>